<reference evidence="3" key="1">
    <citation type="journal article" date="2019" name="Int. J. Syst. Evol. Microbiol.">
        <title>The Global Catalogue of Microorganisms (GCM) 10K type strain sequencing project: providing services to taxonomists for standard genome sequencing and annotation.</title>
        <authorList>
            <consortium name="The Broad Institute Genomics Platform"/>
            <consortium name="The Broad Institute Genome Sequencing Center for Infectious Disease"/>
            <person name="Wu L."/>
            <person name="Ma J."/>
        </authorList>
    </citation>
    <scope>NUCLEOTIDE SEQUENCE [LARGE SCALE GENOMIC DNA]</scope>
    <source>
        <strain evidence="3">CGMCC 1.16444</strain>
    </source>
</reference>
<name>A0ABV9YY99_9HYPH</name>
<evidence type="ECO:0000259" key="1">
    <source>
        <dbReference type="Pfam" id="PF01370"/>
    </source>
</evidence>
<dbReference type="Pfam" id="PF01370">
    <property type="entry name" value="Epimerase"/>
    <property type="match status" value="1"/>
</dbReference>
<dbReference type="EMBL" id="JBHSJF010000005">
    <property type="protein sequence ID" value="MFC5067561.1"/>
    <property type="molecule type" value="Genomic_DNA"/>
</dbReference>
<dbReference type="RefSeq" id="WP_114957049.1">
    <property type="nucleotide sequence ID" value="NZ_JBHSJF010000005.1"/>
</dbReference>
<dbReference type="Gene3D" id="3.40.50.720">
    <property type="entry name" value="NAD(P)-binding Rossmann-like Domain"/>
    <property type="match status" value="1"/>
</dbReference>
<dbReference type="InterPro" id="IPR036291">
    <property type="entry name" value="NAD(P)-bd_dom_sf"/>
</dbReference>
<dbReference type="Proteomes" id="UP001595796">
    <property type="component" value="Unassembled WGS sequence"/>
</dbReference>
<organism evidence="2 3">
    <name type="scientific">Flaviflagellibacter deserti</name>
    <dbReference type="NCBI Taxonomy" id="2267266"/>
    <lineage>
        <taxon>Bacteria</taxon>
        <taxon>Pseudomonadati</taxon>
        <taxon>Pseudomonadota</taxon>
        <taxon>Alphaproteobacteria</taxon>
        <taxon>Hyphomicrobiales</taxon>
        <taxon>Flaviflagellibacter</taxon>
    </lineage>
</organism>
<gene>
    <name evidence="2" type="ORF">ACFPFW_05975</name>
</gene>
<sequence length="325" mass="35076">MPRAMVSDRIVTVFGGSGFVGRHVVRALAERGWRVRNAVRRPDLAQHLQPLGSVGQIMSVQANVRYAASIQRAIEGSDAVVNLVGILHESGRQTFDEVHVQGARRIAEAAKKAGIKNLVQISALGANADSASAYARSKAAGERAVLSTVEEAVIIRPSIVFGPEDSFFNRFAEMARLSPVLPLIGGGHTKFQPVFAADVATAVALAIEGRAKPGATYELGGPETRTFRELMEYIMQVIGRRRLLVSLPFAIARLQASVLQILPKPLLTVDQVKLLETDNVVSDAAIRAGLTLEGLGIHPTGIETVVPEYLYRYRKAGQFTDVHLA</sequence>
<accession>A0ABV9YY99</accession>
<keyword evidence="3" id="KW-1185">Reference proteome</keyword>
<comment type="caution">
    <text evidence="2">The sequence shown here is derived from an EMBL/GenBank/DDBJ whole genome shotgun (WGS) entry which is preliminary data.</text>
</comment>
<dbReference type="InterPro" id="IPR001509">
    <property type="entry name" value="Epimerase_deHydtase"/>
</dbReference>
<dbReference type="CDD" id="cd05271">
    <property type="entry name" value="NDUFA9_like_SDR_a"/>
    <property type="match status" value="1"/>
</dbReference>
<evidence type="ECO:0000313" key="3">
    <source>
        <dbReference type="Proteomes" id="UP001595796"/>
    </source>
</evidence>
<feature type="domain" description="NAD-dependent epimerase/dehydratase" evidence="1">
    <location>
        <begin position="11"/>
        <end position="220"/>
    </location>
</feature>
<evidence type="ECO:0000313" key="2">
    <source>
        <dbReference type="EMBL" id="MFC5067561.1"/>
    </source>
</evidence>
<dbReference type="SUPFAM" id="SSF51735">
    <property type="entry name" value="NAD(P)-binding Rossmann-fold domains"/>
    <property type="match status" value="1"/>
</dbReference>
<dbReference type="PANTHER" id="PTHR12126:SF11">
    <property type="entry name" value="NADH DEHYDROGENASE [UBIQUINONE] 1 ALPHA SUBCOMPLEX SUBUNIT 9, MITOCHONDRIAL"/>
    <property type="match status" value="1"/>
</dbReference>
<dbReference type="InterPro" id="IPR051207">
    <property type="entry name" value="ComplexI_NDUFA9_subunit"/>
</dbReference>
<protein>
    <submittedName>
        <fullName evidence="2">Complex I NDUFA9 subunit family protein</fullName>
    </submittedName>
</protein>
<proteinExistence type="predicted"/>
<dbReference type="PANTHER" id="PTHR12126">
    <property type="entry name" value="NADH-UBIQUINONE OXIDOREDUCTASE 39 KDA SUBUNIT-RELATED"/>
    <property type="match status" value="1"/>
</dbReference>